<dbReference type="EMBL" id="BPLQ01015161">
    <property type="protein sequence ID" value="GIY86242.1"/>
    <property type="molecule type" value="Genomic_DNA"/>
</dbReference>
<dbReference type="SMART" id="SM00225">
    <property type="entry name" value="BTB"/>
    <property type="match status" value="1"/>
</dbReference>
<dbReference type="CDD" id="cd18186">
    <property type="entry name" value="BTB_POZ_ZBTB_KLHL-like"/>
    <property type="match status" value="1"/>
</dbReference>
<dbReference type="Proteomes" id="UP001054837">
    <property type="component" value="Unassembled WGS sequence"/>
</dbReference>
<evidence type="ECO:0000313" key="2">
    <source>
        <dbReference type="EMBL" id="GIY86242.1"/>
    </source>
</evidence>
<dbReference type="PROSITE" id="PS50097">
    <property type="entry name" value="BTB"/>
    <property type="match status" value="1"/>
</dbReference>
<name>A0AAV4WTP8_9ARAC</name>
<dbReference type="PANTHER" id="PTHR24413">
    <property type="entry name" value="SPECKLE-TYPE POZ PROTEIN"/>
    <property type="match status" value="1"/>
</dbReference>
<proteinExistence type="predicted"/>
<gene>
    <name evidence="2" type="primary">bath-43</name>
    <name evidence="2" type="ORF">CDAR_123661</name>
</gene>
<protein>
    <submittedName>
        <fullName evidence="2">BTB and MATH domain-containing protein 43</fullName>
    </submittedName>
</protein>
<dbReference type="Gene3D" id="3.30.710.10">
    <property type="entry name" value="Potassium Channel Kv1.1, Chain A"/>
    <property type="match status" value="1"/>
</dbReference>
<feature type="domain" description="BTB" evidence="1">
    <location>
        <begin position="389"/>
        <end position="456"/>
    </location>
</feature>
<evidence type="ECO:0000313" key="3">
    <source>
        <dbReference type="Proteomes" id="UP001054837"/>
    </source>
</evidence>
<organism evidence="2 3">
    <name type="scientific">Caerostris darwini</name>
    <dbReference type="NCBI Taxonomy" id="1538125"/>
    <lineage>
        <taxon>Eukaryota</taxon>
        <taxon>Metazoa</taxon>
        <taxon>Ecdysozoa</taxon>
        <taxon>Arthropoda</taxon>
        <taxon>Chelicerata</taxon>
        <taxon>Arachnida</taxon>
        <taxon>Araneae</taxon>
        <taxon>Araneomorphae</taxon>
        <taxon>Entelegynae</taxon>
        <taxon>Araneoidea</taxon>
        <taxon>Araneidae</taxon>
        <taxon>Caerostris</taxon>
    </lineage>
</organism>
<dbReference type="CDD" id="cd14733">
    <property type="entry name" value="BACK"/>
    <property type="match status" value="1"/>
</dbReference>
<sequence length="553" mass="63757">MLTQRIKSREFSRVEVGGFIFALTFSIEQIVLFTSPQARVCKDMASQVNDFTVTWRIENYHLRFHRPDYYLDSVEYLLDTMERTKWTLRLDPCHSKDKASLCFRRSREDDGPDALSLDYEFSFIQPDGSWTNLERPFRTTFKRDYGSVQVLLPHEKIRQRKEEKSLSPVVLTVRCRIWKSDGSATETGRCFIRTRLKEDKTAFLAFVEKFSTAVTSRSRAVLKIRSASLAKPSMSLNLSLKEGEGCQDSILLGIVPSEPETFFYCKCQLFVVEATGLKTECGVCEKFPVDSETIIGWQIQLRLTRAHLMQRRTAFLPDDVLTLQCEFTFSTGIEFERVEKTEFGKSAATEREIALFPSVGEDLATEREIALFPSVGEDLMSMQKDGVLCDTKLKTSAETFPAHTVVLSARSPVFRAMFSNDMREKSNNCVDITDLEADIVRRLLLYVYSDSLEYIDWESARNLYVAADKYDINSLKYKCALYLKQSLQASNCCSILEMADRHQDADMKRTVQEFMAVLEDEFLFSDDWIELEKNIPKLATETLRYILLNKRRV</sequence>
<evidence type="ECO:0000259" key="1">
    <source>
        <dbReference type="PROSITE" id="PS50097"/>
    </source>
</evidence>
<comment type="caution">
    <text evidence="2">The sequence shown here is derived from an EMBL/GenBank/DDBJ whole genome shotgun (WGS) entry which is preliminary data.</text>
</comment>
<dbReference type="InterPro" id="IPR011333">
    <property type="entry name" value="SKP1/BTB/POZ_sf"/>
</dbReference>
<dbReference type="Pfam" id="PF00651">
    <property type="entry name" value="BTB"/>
    <property type="match status" value="1"/>
</dbReference>
<dbReference type="Gene3D" id="1.25.40.420">
    <property type="match status" value="1"/>
</dbReference>
<accession>A0AAV4WTP8</accession>
<reference evidence="2 3" key="1">
    <citation type="submission" date="2021-06" db="EMBL/GenBank/DDBJ databases">
        <title>Caerostris darwini draft genome.</title>
        <authorList>
            <person name="Kono N."/>
            <person name="Arakawa K."/>
        </authorList>
    </citation>
    <scope>NUCLEOTIDE SEQUENCE [LARGE SCALE GENOMIC DNA]</scope>
</reference>
<dbReference type="InterPro" id="IPR000210">
    <property type="entry name" value="BTB/POZ_dom"/>
</dbReference>
<dbReference type="AlphaFoldDB" id="A0AAV4WTP8"/>
<keyword evidence="3" id="KW-1185">Reference proteome</keyword>
<dbReference type="SUPFAM" id="SSF54695">
    <property type="entry name" value="POZ domain"/>
    <property type="match status" value="1"/>
</dbReference>